<dbReference type="InterPro" id="IPR000547">
    <property type="entry name" value="Clathrin_H-chain/VPS_repeat"/>
</dbReference>
<evidence type="ECO:0000256" key="4">
    <source>
        <dbReference type="ARBA" id="ARBA00022552"/>
    </source>
</evidence>
<dbReference type="Pfam" id="PF01269">
    <property type="entry name" value="Fibrillarin"/>
    <property type="match status" value="1"/>
</dbReference>
<evidence type="ECO:0000256" key="11">
    <source>
        <dbReference type="ARBA" id="ARBA00023274"/>
    </source>
</evidence>
<feature type="compositionally biased region" description="Gly residues" evidence="14">
    <location>
        <begin position="917"/>
        <end position="940"/>
    </location>
</feature>
<dbReference type="GO" id="GO:0016020">
    <property type="term" value="C:membrane"/>
    <property type="evidence" value="ECO:0007669"/>
    <property type="project" value="TreeGrafter"/>
</dbReference>
<keyword evidence="11" id="KW-0687">Ribonucleoprotein</keyword>
<dbReference type="InterPro" id="IPR019452">
    <property type="entry name" value="VPS39/TGF_beta_rcpt-assoc_1"/>
</dbReference>
<dbReference type="PRINTS" id="PR00052">
    <property type="entry name" value="FIBRILLARIN"/>
</dbReference>
<dbReference type="PROSITE" id="PS50236">
    <property type="entry name" value="CHCR"/>
    <property type="match status" value="1"/>
</dbReference>
<dbReference type="Gene3D" id="3.30.200.20">
    <property type="entry name" value="Phosphorylase Kinase, domain 1"/>
    <property type="match status" value="1"/>
</dbReference>
<evidence type="ECO:0000256" key="13">
    <source>
        <dbReference type="PROSITE-ProRule" id="PRU01006"/>
    </source>
</evidence>
<keyword evidence="6" id="KW-0808">Transferase</keyword>
<dbReference type="Pfam" id="PF00780">
    <property type="entry name" value="CNH"/>
    <property type="match status" value="1"/>
</dbReference>
<dbReference type="GO" id="GO:0005737">
    <property type="term" value="C:cytoplasm"/>
    <property type="evidence" value="ECO:0007669"/>
    <property type="project" value="TreeGrafter"/>
</dbReference>
<protein>
    <submittedName>
        <fullName evidence="16">EOG090X0131</fullName>
    </submittedName>
</protein>
<dbReference type="PANTHER" id="PTHR12894:SF49">
    <property type="entry name" value="VAM6_VPS39-LIKE PROTEIN"/>
    <property type="match status" value="1"/>
</dbReference>
<dbReference type="GO" id="GO:0006364">
    <property type="term" value="P:rRNA processing"/>
    <property type="evidence" value="ECO:0007669"/>
    <property type="project" value="UniProtKB-KW"/>
</dbReference>
<feature type="repeat" description="CHCR" evidence="13">
    <location>
        <begin position="575"/>
        <end position="747"/>
    </location>
</feature>
<sequence length="1045" mass="117329">MYDAYEALPILEKLPLQIESIAAYDDHLLVGTQQGHLLMYSVLQGASNSNNGDQHSLGSRCEVHLLRSNKYFAKKPIQQLAVVPEHQILISLSDYLVSVHDLALFNFPVITSLKKSRGATCFSLDVKRQTSLTGEIAVAVRLCVVVKRKLQLFYWKNREFRELGPDIVVPDFPRTIGWCRETLCLGFKGEYSLVKLDGDQRDLLPTGKQTEPMVCALQGDKFALGRDEQTILIDIDGNPCTKYTLTWSERPTLLVEDSPYFLGVLPSCVEIRAAEPRLLVQRLELPRARFMTPVISKHGQIYVASPSHVWCLHLVPVHLQLPRLLDDKHFQLAIQLANLSCEPEDIRTQQVQHIQSLFAFNLFQKHHFDESLQLFFKLATDPSYVIGLFPDLLPVEFRKKVEYPEAVPILQGKDLDLAVLALIKYLTEVRNDLMSQNVKTGANIMDVGSSLKLRRQLLEIVDTTLLKCYLLTNDALVASLLRLRDNHCHLAESERALKRHHKHAELIILYQTRGLHRKALELLKKHATGSEDFGSPLAHHERTVTYLQHLGSEHIDLIFDFASWVIHSHPDDGLKIFVEDLPEVEELPRAKVYDFLYKTHRPLALPYLEHVVYEWQDSNALFHNALAVLYKDKILRLGKQLLEDSNDPTLRNEHKDSKAKLRSFLEISRHCSPEAILVQFPYDCLFEERAILLGKLGRHEEALSIYTNILKDMPAAVDYCNICYQSDSPANKEVYFYLLKLLLRPNDAVKIPGLAYPSEEPQQQQPDIKQALDTLDRFPSRIDPIKTLQILPATIPLHELKRFLQRSLESFASQRRELQLLRGLLYAEHLQIHEQRIEYQNQKVVITESNICNVCKKRFGNQSPRGGGDRGGRGGRGGFGGRGGGRGGFGDRGGSRGGFGGDRGGRGRGGFGDRGRGGRGAPRGGRGRGGGGRGGMGGGKKVFVEPHRHPGVFIARGKEDALVTKNMAIGDSVYGEKRIAVEEEGTEKIEYRVWNPFRSKLAAAILGGVDQIHMPPGSKVLYLGAASGTTVSHVSDVVGPVMTDS</sequence>
<evidence type="ECO:0000259" key="15">
    <source>
        <dbReference type="PROSITE" id="PS50219"/>
    </source>
</evidence>
<dbReference type="GO" id="GO:0006914">
    <property type="term" value="P:autophagy"/>
    <property type="evidence" value="ECO:0007669"/>
    <property type="project" value="TreeGrafter"/>
</dbReference>
<evidence type="ECO:0000256" key="3">
    <source>
        <dbReference type="ARBA" id="ARBA00010632"/>
    </source>
</evidence>
<evidence type="ECO:0000256" key="6">
    <source>
        <dbReference type="ARBA" id="ARBA00022679"/>
    </source>
</evidence>
<feature type="region of interest" description="Disordered" evidence="14">
    <location>
        <begin position="858"/>
        <end position="942"/>
    </location>
</feature>
<evidence type="ECO:0000256" key="10">
    <source>
        <dbReference type="ARBA" id="ARBA00023242"/>
    </source>
</evidence>
<keyword evidence="8" id="KW-0694">RNA-binding</keyword>
<dbReference type="InterPro" id="IPR000692">
    <property type="entry name" value="Fibrillarin"/>
</dbReference>
<dbReference type="PROSITE" id="PS50219">
    <property type="entry name" value="CNH"/>
    <property type="match status" value="1"/>
</dbReference>
<organism evidence="16">
    <name type="scientific">Simocephalus serrulatus</name>
    <dbReference type="NCBI Taxonomy" id="117539"/>
    <lineage>
        <taxon>Eukaryota</taxon>
        <taxon>Metazoa</taxon>
        <taxon>Ecdysozoa</taxon>
        <taxon>Arthropoda</taxon>
        <taxon>Crustacea</taxon>
        <taxon>Branchiopoda</taxon>
        <taxon>Diplostraca</taxon>
        <taxon>Cladocera</taxon>
        <taxon>Anomopoda</taxon>
        <taxon>Daphniidae</taxon>
        <taxon>Simocephalus</taxon>
    </lineage>
</organism>
<dbReference type="FunFam" id="3.30.200.20:FF:000056">
    <property type="entry name" value="Fibrillarin like 1"/>
    <property type="match status" value="1"/>
</dbReference>
<accession>A0A4Y7NLE5</accession>
<dbReference type="EMBL" id="LR024452">
    <property type="protein sequence ID" value="SVE94071.1"/>
    <property type="molecule type" value="mRNA"/>
</dbReference>
<comment type="similarity">
    <text evidence="12">Belongs to the VAM6/VPS39 family.</text>
</comment>
<evidence type="ECO:0000256" key="1">
    <source>
        <dbReference type="ARBA" id="ARBA00004184"/>
    </source>
</evidence>
<dbReference type="GO" id="GO:0008168">
    <property type="term" value="F:methyltransferase activity"/>
    <property type="evidence" value="ECO:0007669"/>
    <property type="project" value="UniProtKB-KW"/>
</dbReference>
<dbReference type="Gene3D" id="3.40.50.150">
    <property type="entry name" value="Vaccinia Virus protein VP39"/>
    <property type="match status" value="1"/>
</dbReference>
<keyword evidence="10" id="KW-0539">Nucleus</keyword>
<dbReference type="GO" id="GO:0012505">
    <property type="term" value="C:endomembrane system"/>
    <property type="evidence" value="ECO:0007669"/>
    <property type="project" value="UniProtKB-SubCell"/>
</dbReference>
<keyword evidence="5" id="KW-0489">Methyltransferase</keyword>
<dbReference type="GO" id="GO:0005730">
    <property type="term" value="C:nucleolus"/>
    <property type="evidence" value="ECO:0007669"/>
    <property type="project" value="UniProtKB-SubCell"/>
</dbReference>
<keyword evidence="7" id="KW-0949">S-adenosyl-L-methionine</keyword>
<dbReference type="AlphaFoldDB" id="A0A4Y7NLE5"/>
<dbReference type="InterPro" id="IPR001180">
    <property type="entry name" value="CNH_dom"/>
</dbReference>
<dbReference type="GO" id="GO:1990904">
    <property type="term" value="C:ribonucleoprotein complex"/>
    <property type="evidence" value="ECO:0007669"/>
    <property type="project" value="UniProtKB-KW"/>
</dbReference>
<evidence type="ECO:0000256" key="14">
    <source>
        <dbReference type="SAM" id="MobiDB-lite"/>
    </source>
</evidence>
<evidence type="ECO:0000256" key="5">
    <source>
        <dbReference type="ARBA" id="ARBA00022603"/>
    </source>
</evidence>
<keyword evidence="4" id="KW-0698">rRNA processing</keyword>
<dbReference type="GO" id="GO:0006886">
    <property type="term" value="P:intracellular protein transport"/>
    <property type="evidence" value="ECO:0007669"/>
    <property type="project" value="UniProtKB-UniRule"/>
</dbReference>
<comment type="similarity">
    <text evidence="3">Belongs to the methyltransferase superfamily. Fibrillarin family.</text>
</comment>
<dbReference type="GO" id="GO:0034058">
    <property type="term" value="P:endosomal vesicle fusion"/>
    <property type="evidence" value="ECO:0007669"/>
    <property type="project" value="TreeGrafter"/>
</dbReference>
<dbReference type="Pfam" id="PF10366">
    <property type="entry name" value="Vps39_1"/>
    <property type="match status" value="1"/>
</dbReference>
<comment type="subcellular location">
    <subcellularLocation>
        <location evidence="1">Endomembrane system</location>
        <topology evidence="1">Peripheral membrane protein</topology>
    </subcellularLocation>
    <subcellularLocation>
        <location evidence="2">Nucleus</location>
        <location evidence="2">Nucleolus</location>
    </subcellularLocation>
</comment>
<dbReference type="InterPro" id="IPR032914">
    <property type="entry name" value="Vam6/VPS39/TRAP1"/>
</dbReference>
<feature type="compositionally biased region" description="Gly residues" evidence="14">
    <location>
        <begin position="874"/>
        <end position="910"/>
    </location>
</feature>
<gene>
    <name evidence="16" type="primary">EOG090X0131</name>
</gene>
<keyword evidence="9" id="KW-0472">Membrane</keyword>
<evidence type="ECO:0000313" key="16">
    <source>
        <dbReference type="EMBL" id="SVE94071.1"/>
    </source>
</evidence>
<reference evidence="16" key="1">
    <citation type="submission" date="2018-08" db="EMBL/GenBank/DDBJ databases">
        <authorList>
            <person name="Cornetti L."/>
        </authorList>
    </citation>
    <scope>NUCLEOTIDE SEQUENCE</scope>
    <source>
        <strain evidence="16">OM-SAIQ-clone2</strain>
    </source>
</reference>
<evidence type="ECO:0000256" key="7">
    <source>
        <dbReference type="ARBA" id="ARBA00022691"/>
    </source>
</evidence>
<proteinExistence type="evidence at transcript level"/>
<dbReference type="GO" id="GO:0003723">
    <property type="term" value="F:RNA binding"/>
    <property type="evidence" value="ECO:0007669"/>
    <property type="project" value="UniProtKB-KW"/>
</dbReference>
<name>A0A4Y7NLE5_9CRUS</name>
<evidence type="ECO:0000256" key="2">
    <source>
        <dbReference type="ARBA" id="ARBA00004604"/>
    </source>
</evidence>
<dbReference type="SMART" id="SM01206">
    <property type="entry name" value="Fibrillarin"/>
    <property type="match status" value="1"/>
</dbReference>
<feature type="domain" description="CNH" evidence="15">
    <location>
        <begin position="15"/>
        <end position="298"/>
    </location>
</feature>
<dbReference type="GO" id="GO:0032259">
    <property type="term" value="P:methylation"/>
    <property type="evidence" value="ECO:0007669"/>
    <property type="project" value="UniProtKB-KW"/>
</dbReference>
<evidence type="ECO:0000256" key="9">
    <source>
        <dbReference type="ARBA" id="ARBA00023136"/>
    </source>
</evidence>
<dbReference type="InterPro" id="IPR029063">
    <property type="entry name" value="SAM-dependent_MTases_sf"/>
</dbReference>
<evidence type="ECO:0000256" key="12">
    <source>
        <dbReference type="ARBA" id="ARBA00038201"/>
    </source>
</evidence>
<evidence type="ECO:0000256" key="8">
    <source>
        <dbReference type="ARBA" id="ARBA00022884"/>
    </source>
</evidence>
<dbReference type="PANTHER" id="PTHR12894">
    <property type="entry name" value="CNH DOMAIN CONTAINING"/>
    <property type="match status" value="1"/>
</dbReference>
<dbReference type="SUPFAM" id="SSF53335">
    <property type="entry name" value="S-adenosyl-L-methionine-dependent methyltransferases"/>
    <property type="match status" value="1"/>
</dbReference>